<dbReference type="InterPro" id="IPR011074">
    <property type="entry name" value="CRAL/TRIO_N_dom"/>
</dbReference>
<name>A0A5D3AII5_9TREE</name>
<dbReference type="SMART" id="SM00516">
    <property type="entry name" value="SEC14"/>
    <property type="match status" value="1"/>
</dbReference>
<dbReference type="PROSITE" id="PS50191">
    <property type="entry name" value="CRAL_TRIO"/>
    <property type="match status" value="1"/>
</dbReference>
<dbReference type="InterPro" id="IPR036273">
    <property type="entry name" value="CRAL/TRIO_N_dom_sf"/>
</dbReference>
<dbReference type="Gene3D" id="1.10.8.20">
    <property type="entry name" value="N-terminal domain of phosphatidylinositol transfer protein sec14p"/>
    <property type="match status" value="1"/>
</dbReference>
<dbReference type="SUPFAM" id="SSF46938">
    <property type="entry name" value="CRAL/TRIO N-terminal domain"/>
    <property type="match status" value="1"/>
</dbReference>
<proteinExistence type="predicted"/>
<dbReference type="PANTHER" id="PTHR45657:SF1">
    <property type="entry name" value="CRAL-TRIO DOMAIN-CONTAINING PROTEIN YKL091C-RELATED"/>
    <property type="match status" value="1"/>
</dbReference>
<dbReference type="AlphaFoldDB" id="A0A5D3AII5"/>
<keyword evidence="3" id="KW-1185">Reference proteome</keyword>
<dbReference type="InterPro" id="IPR001251">
    <property type="entry name" value="CRAL-TRIO_dom"/>
</dbReference>
<dbReference type="EMBL" id="NIDF01000252">
    <property type="protein sequence ID" value="TYJ51387.1"/>
    <property type="molecule type" value="Genomic_DNA"/>
</dbReference>
<dbReference type="Pfam" id="PF00650">
    <property type="entry name" value="CRAL_TRIO"/>
    <property type="match status" value="1"/>
</dbReference>
<feature type="domain" description="CRAL-TRIO" evidence="1">
    <location>
        <begin position="99"/>
        <end position="312"/>
    </location>
</feature>
<sequence>MATTTDHLSGHPGHLNEAQQTALVQFRENLTKDALIPADKDTVVQTLGYDRFDDQTLLRFLRARKFDLVRAQAMWADNEKWRKEFGADEIAANGFDYPEGREVTKYYPQFYHKTDREGRPVYIEQLGKLDVNKLYALTNQDRQLKKLVSEYELFLKDRLPASSKESGHLVETSCTIMDLYNAGISTFYRVKDYVSAASSVGQNNSRNNGAYVYHQRTLSPIMIAFAYQFPQLYLHLHHPQPSTVPPSPRSPVSRQQAPYLFSTVWSLIKPWLDEATVRKIHILGKNYKKELQEYIPAENLPASLGGTCNCAGGCEYSNAGPWNPTSQA</sequence>
<dbReference type="Proteomes" id="UP000322245">
    <property type="component" value="Unassembled WGS sequence"/>
</dbReference>
<reference evidence="2 3" key="1">
    <citation type="submission" date="2017-05" db="EMBL/GenBank/DDBJ databases">
        <title>The Genome Sequence of Tsuchiyaea wingfieldii DSM 27421.</title>
        <authorList>
            <person name="Cuomo C."/>
            <person name="Passer A."/>
            <person name="Billmyre B."/>
            <person name="Heitman J."/>
        </authorList>
    </citation>
    <scope>NUCLEOTIDE SEQUENCE [LARGE SCALE GENOMIC DNA]</scope>
    <source>
        <strain evidence="2 3">DSM 27421</strain>
    </source>
</reference>
<evidence type="ECO:0000313" key="3">
    <source>
        <dbReference type="Proteomes" id="UP000322245"/>
    </source>
</evidence>
<dbReference type="SMART" id="SM01100">
    <property type="entry name" value="CRAL_TRIO_N"/>
    <property type="match status" value="1"/>
</dbReference>
<dbReference type="Pfam" id="PF03765">
    <property type="entry name" value="CRAL_TRIO_N"/>
    <property type="match status" value="1"/>
</dbReference>
<organism evidence="2 3">
    <name type="scientific">Cryptococcus floricola</name>
    <dbReference type="NCBI Taxonomy" id="2591691"/>
    <lineage>
        <taxon>Eukaryota</taxon>
        <taxon>Fungi</taxon>
        <taxon>Dikarya</taxon>
        <taxon>Basidiomycota</taxon>
        <taxon>Agaricomycotina</taxon>
        <taxon>Tremellomycetes</taxon>
        <taxon>Tremellales</taxon>
        <taxon>Cryptococcaceae</taxon>
        <taxon>Cryptococcus</taxon>
    </lineage>
</organism>
<protein>
    <recommendedName>
        <fullName evidence="1">CRAL-TRIO domain-containing protein</fullName>
    </recommendedName>
</protein>
<comment type="caution">
    <text evidence="2">The sequence shown here is derived from an EMBL/GenBank/DDBJ whole genome shotgun (WGS) entry which is preliminary data.</text>
</comment>
<evidence type="ECO:0000313" key="2">
    <source>
        <dbReference type="EMBL" id="TYJ51387.1"/>
    </source>
</evidence>
<dbReference type="Gene3D" id="3.40.525.10">
    <property type="entry name" value="CRAL-TRIO lipid binding domain"/>
    <property type="match status" value="1"/>
</dbReference>
<dbReference type="PANTHER" id="PTHR45657">
    <property type="entry name" value="CRAL-TRIO DOMAIN-CONTAINING PROTEIN YKL091C-RELATED"/>
    <property type="match status" value="1"/>
</dbReference>
<dbReference type="CDD" id="cd00170">
    <property type="entry name" value="SEC14"/>
    <property type="match status" value="1"/>
</dbReference>
<evidence type="ECO:0000259" key="1">
    <source>
        <dbReference type="PROSITE" id="PS50191"/>
    </source>
</evidence>
<dbReference type="InterPro" id="IPR051026">
    <property type="entry name" value="PI/PC_transfer"/>
</dbReference>
<dbReference type="InterPro" id="IPR036865">
    <property type="entry name" value="CRAL-TRIO_dom_sf"/>
</dbReference>
<gene>
    <name evidence="2" type="ORF">B9479_008049</name>
</gene>
<dbReference type="SUPFAM" id="SSF52087">
    <property type="entry name" value="CRAL/TRIO domain"/>
    <property type="match status" value="2"/>
</dbReference>
<accession>A0A5D3AII5</accession>